<feature type="region of interest" description="Disordered" evidence="8">
    <location>
        <begin position="871"/>
        <end position="998"/>
    </location>
</feature>
<feature type="transmembrane region" description="Helical" evidence="9">
    <location>
        <begin position="657"/>
        <end position="678"/>
    </location>
</feature>
<evidence type="ECO:0000256" key="7">
    <source>
        <dbReference type="ARBA" id="ARBA00023265"/>
    </source>
</evidence>
<comment type="subcellular location">
    <subcellularLocation>
        <location evidence="1">Membrane</location>
        <topology evidence="1">Multi-pass membrane protein</topology>
    </subcellularLocation>
</comment>
<comment type="caution">
    <text evidence="10">The sequence shown here is derived from an EMBL/GenBank/DDBJ whole genome shotgun (WGS) entry which is preliminary data.</text>
</comment>
<evidence type="ECO:0000256" key="3">
    <source>
        <dbReference type="ARBA" id="ARBA00022692"/>
    </source>
</evidence>
<evidence type="ECO:0000313" key="10">
    <source>
        <dbReference type="EMBL" id="CAD7697742.1"/>
    </source>
</evidence>
<gene>
    <name evidence="10" type="ORF">OSTQU699_LOCUS3103</name>
</gene>
<evidence type="ECO:0000256" key="2">
    <source>
        <dbReference type="ARBA" id="ARBA00006574"/>
    </source>
</evidence>
<sequence>MAGANDPSLTETPEYRIVIIFVAFILVTYLFEKGMEWIDEYLKHHKRRGLLHTIHKLEEELLALGLISLMLIAVEDYLVEICVDGTNAKGAKKAKLAGDKAKLAGDDKKKAADAKKAASKAATPVQEDILDDYHDEAMADAMQAELDGAETEDAPAVPVAAADDVGVATDASLLSDDFGNRRLLGGVVRTLLASAGGDGPCPVGQESFWSIRAIHETHIFIFVLAVVHIIYAGVSMVLCAWKVGQWKRWERNAHTGLRKIDYRHLLDESNVCLHWGRSFFAQFHQHIDESVYLGLRRLFIERMQVDNSFDFHKFLVNSMEEEFSKVVSLDWAMWAVAAIWIWTTPIVVYVMFVGAVVLTFLAGTKLESIALKLGNEAYTMYADKAPPGHHKHHNPIMRNLQKISMTVSKALHSHSHHHHHRNHDEQDTVHGHSRGHHSRGHSHGPSQRDSAYNPEMRHQKSGPVGEGYEEYPSDGRQSRESMASKDGSLAMSLPESDNEISYAASVSSSIAHSDAALLWRQSNNNANHYSDQLSQTSVDPVRAPTAKHQRMGSRLYSNIATPRTSREHHPEPEIEAPALHCCCMQCFGGKKKEDHSLDAFADEYMVPDSIGLFPFKRPRLMLQVFQHTYFLNSLLMAILLFNLWQEVDPHLILTSDWISLTLVIVGIVVMFITSILLLPVYGLTMVTGSHCPSKVLKRAKKHHINPHAVHTLERMSMAAKSMNLSKTSMALGRTSMGVKGAGASSDTDDNGSVIGAGAAMPTHWSDMSGMQTEAVRDLAKEVVHHQQPEEPEEEDEHKAGGALSMLVGAMLKTKTQEGDNTLERTSSGGHHASVEMTTPSGQPTLLRKSRTLLSRVSIPLIDLPDIKEVASPKAAEQDNDEGSQHSGAPSLMRRSRSLLSRLSMSSKKSVKYEDEHETSDAGEVEAPKKRRTRVTFEEPKPAPENHSSGGEAPEVKGILRRTKSVNPKLLQESSGPSLGRMSVGAPSMAPSAPSLKRASMPFLKVVEKKQQAYLEKSRADADHLMHEGSEVQSPKPADTSAAPEASQANSDNSSDDTCEGGSVRRPNSHAKDPHPTMDQVAELFKLGEKQKLQKE</sequence>
<evidence type="ECO:0000256" key="6">
    <source>
        <dbReference type="ARBA" id="ARBA00023136"/>
    </source>
</evidence>
<evidence type="ECO:0000256" key="8">
    <source>
        <dbReference type="SAM" id="MobiDB-lite"/>
    </source>
</evidence>
<keyword evidence="5 9" id="KW-1133">Transmembrane helix</keyword>
<feature type="region of interest" description="Disordered" evidence="8">
    <location>
        <begin position="1014"/>
        <end position="1095"/>
    </location>
</feature>
<evidence type="ECO:0000313" key="11">
    <source>
        <dbReference type="Proteomes" id="UP000708148"/>
    </source>
</evidence>
<evidence type="ECO:0000256" key="5">
    <source>
        <dbReference type="ARBA" id="ARBA00022989"/>
    </source>
</evidence>
<keyword evidence="3 9" id="KW-0812">Transmembrane</keyword>
<keyword evidence="7" id="KW-0568">Pathogenesis-related protein</keyword>
<feature type="transmembrane region" description="Helical" evidence="9">
    <location>
        <begin position="15"/>
        <end position="31"/>
    </location>
</feature>
<comment type="similarity">
    <text evidence="2">Belongs to the MLO family.</text>
</comment>
<proteinExistence type="inferred from homology"/>
<organism evidence="10 11">
    <name type="scientific">Ostreobium quekettii</name>
    <dbReference type="NCBI Taxonomy" id="121088"/>
    <lineage>
        <taxon>Eukaryota</taxon>
        <taxon>Viridiplantae</taxon>
        <taxon>Chlorophyta</taxon>
        <taxon>core chlorophytes</taxon>
        <taxon>Ulvophyceae</taxon>
        <taxon>TCBD clade</taxon>
        <taxon>Bryopsidales</taxon>
        <taxon>Ostreobineae</taxon>
        <taxon>Ostreobiaceae</taxon>
        <taxon>Ostreobium</taxon>
    </lineage>
</organism>
<evidence type="ECO:0008006" key="12">
    <source>
        <dbReference type="Google" id="ProtNLM"/>
    </source>
</evidence>
<keyword evidence="6 9" id="KW-0472">Membrane</keyword>
<dbReference type="GO" id="GO:0016020">
    <property type="term" value="C:membrane"/>
    <property type="evidence" value="ECO:0007669"/>
    <property type="project" value="UniProtKB-SubCell"/>
</dbReference>
<feature type="compositionally biased region" description="Low complexity" evidence="8">
    <location>
        <begin position="897"/>
        <end position="907"/>
    </location>
</feature>
<reference evidence="10" key="1">
    <citation type="submission" date="2020-12" db="EMBL/GenBank/DDBJ databases">
        <authorList>
            <person name="Iha C."/>
        </authorList>
    </citation>
    <scope>NUCLEOTIDE SEQUENCE</scope>
</reference>
<dbReference type="GO" id="GO:0006952">
    <property type="term" value="P:defense response"/>
    <property type="evidence" value="ECO:0007669"/>
    <property type="project" value="UniProtKB-KW"/>
</dbReference>
<dbReference type="Proteomes" id="UP000708148">
    <property type="component" value="Unassembled WGS sequence"/>
</dbReference>
<name>A0A8S1ISF7_9CHLO</name>
<dbReference type="EMBL" id="CAJHUC010000706">
    <property type="protein sequence ID" value="CAD7697742.1"/>
    <property type="molecule type" value="Genomic_DNA"/>
</dbReference>
<feature type="transmembrane region" description="Helical" evidence="9">
    <location>
        <begin position="219"/>
        <end position="243"/>
    </location>
</feature>
<evidence type="ECO:0000256" key="4">
    <source>
        <dbReference type="ARBA" id="ARBA00022821"/>
    </source>
</evidence>
<feature type="transmembrane region" description="Helical" evidence="9">
    <location>
        <begin position="624"/>
        <end position="645"/>
    </location>
</feature>
<dbReference type="AlphaFoldDB" id="A0A8S1ISF7"/>
<evidence type="ECO:0000256" key="1">
    <source>
        <dbReference type="ARBA" id="ARBA00004141"/>
    </source>
</evidence>
<keyword evidence="4" id="KW-0611">Plant defense</keyword>
<feature type="region of interest" description="Disordered" evidence="8">
    <location>
        <begin position="819"/>
        <end position="846"/>
    </location>
</feature>
<feature type="compositionally biased region" description="Basic and acidic residues" evidence="8">
    <location>
        <begin position="934"/>
        <end position="943"/>
    </location>
</feature>
<protein>
    <recommendedName>
        <fullName evidence="12">MLO-like protein</fullName>
    </recommendedName>
</protein>
<evidence type="ECO:0000256" key="9">
    <source>
        <dbReference type="SAM" id="Phobius"/>
    </source>
</evidence>
<feature type="region of interest" description="Disordered" evidence="8">
    <location>
        <begin position="408"/>
        <end position="492"/>
    </location>
</feature>
<dbReference type="PANTHER" id="PTHR31942">
    <property type="entry name" value="MLO-LIKE PROTEIN 1"/>
    <property type="match status" value="1"/>
</dbReference>
<feature type="compositionally biased region" description="Basic residues" evidence="8">
    <location>
        <begin position="411"/>
        <end position="421"/>
    </location>
</feature>
<accession>A0A8S1ISF7</accession>
<feature type="compositionally biased region" description="Basic and acidic residues" evidence="8">
    <location>
        <begin position="1014"/>
        <end position="1029"/>
    </location>
</feature>
<dbReference type="PANTHER" id="PTHR31942:SF52">
    <property type="entry name" value="MLO-LIKE PROTEIN 1"/>
    <property type="match status" value="1"/>
</dbReference>
<feature type="compositionally biased region" description="Basic and acidic residues" evidence="8">
    <location>
        <begin position="1085"/>
        <end position="1095"/>
    </location>
</feature>
<keyword evidence="11" id="KW-1185">Reference proteome</keyword>
<feature type="transmembrane region" description="Helical" evidence="9">
    <location>
        <begin position="331"/>
        <end position="362"/>
    </location>
</feature>
<dbReference type="Pfam" id="PF03094">
    <property type="entry name" value="Mlo"/>
    <property type="match status" value="3"/>
</dbReference>
<dbReference type="OrthoDB" id="547565at2759"/>
<feature type="compositionally biased region" description="Basic residues" evidence="8">
    <location>
        <begin position="431"/>
        <end position="442"/>
    </location>
</feature>
<dbReference type="InterPro" id="IPR004326">
    <property type="entry name" value="Mlo"/>
</dbReference>